<dbReference type="GO" id="GO:0006357">
    <property type="term" value="P:regulation of transcription by RNA polymerase II"/>
    <property type="evidence" value="ECO:0007669"/>
    <property type="project" value="TreeGrafter"/>
</dbReference>
<feature type="compositionally biased region" description="Basic and acidic residues" evidence="18">
    <location>
        <begin position="803"/>
        <end position="814"/>
    </location>
</feature>
<gene>
    <name evidence="20" type="ORF">HPG69_006532</name>
</gene>
<comment type="similarity">
    <text evidence="14">Belongs to the JADE family.</text>
</comment>
<keyword evidence="10" id="KW-0804">Transcription</keyword>
<evidence type="ECO:0000256" key="16">
    <source>
        <dbReference type="ARBA" id="ARBA00041998"/>
    </source>
</evidence>
<keyword evidence="11" id="KW-0963">Cytoplasm</keyword>
<keyword evidence="3" id="KW-0053">Apoptosis</keyword>
<dbReference type="PROSITE" id="PS51805">
    <property type="entry name" value="EPHD"/>
    <property type="match status" value="1"/>
</dbReference>
<feature type="region of interest" description="Disordered" evidence="18">
    <location>
        <begin position="803"/>
        <end position="839"/>
    </location>
</feature>
<evidence type="ECO:0000313" key="21">
    <source>
        <dbReference type="Proteomes" id="UP000551758"/>
    </source>
</evidence>
<evidence type="ECO:0000256" key="1">
    <source>
        <dbReference type="ARBA" id="ARBA00004120"/>
    </source>
</evidence>
<evidence type="ECO:0000256" key="2">
    <source>
        <dbReference type="ARBA" id="ARBA00004123"/>
    </source>
</evidence>
<comment type="subcellular location">
    <subcellularLocation>
        <location evidence="1">Cytoplasm</location>
        <location evidence="1">Cytoskeleton</location>
        <location evidence="1">Cilium basal body</location>
    </subcellularLocation>
    <subcellularLocation>
        <location evidence="2">Nucleus</location>
    </subcellularLocation>
</comment>
<reference evidence="20 21" key="1">
    <citation type="journal article" date="2020" name="Mol. Biol. Evol.">
        <title>Interspecific Gene Flow and the Evolution of Specialization in Black and White Rhinoceros.</title>
        <authorList>
            <person name="Moodley Y."/>
            <person name="Westbury M.V."/>
            <person name="Russo I.M."/>
            <person name="Gopalakrishnan S."/>
            <person name="Rakotoarivelo A."/>
            <person name="Olsen R.A."/>
            <person name="Prost S."/>
            <person name="Tunstall T."/>
            <person name="Ryder O.A."/>
            <person name="Dalen L."/>
            <person name="Bruford M.W."/>
        </authorList>
    </citation>
    <scope>NUCLEOTIDE SEQUENCE [LARGE SCALE GENOMIC DNA]</scope>
    <source>
        <strain evidence="20">SBR-YM</strain>
        <tissue evidence="20">Skin</tissue>
    </source>
</reference>
<feature type="domain" description="PHD-type" evidence="19">
    <location>
        <begin position="263"/>
        <end position="385"/>
    </location>
</feature>
<accession>A0A7J7F5P8</accession>
<dbReference type="InterPro" id="IPR034732">
    <property type="entry name" value="EPHD"/>
</dbReference>
<dbReference type="PANTHER" id="PTHR13793:SF79">
    <property type="entry name" value="PROTEIN JADE-1"/>
    <property type="match status" value="1"/>
</dbReference>
<feature type="compositionally biased region" description="Basic and acidic residues" evidence="18">
    <location>
        <begin position="681"/>
        <end position="695"/>
    </location>
</feature>
<evidence type="ECO:0000256" key="18">
    <source>
        <dbReference type="SAM" id="MobiDB-lite"/>
    </source>
</evidence>
<dbReference type="PANTHER" id="PTHR13793">
    <property type="entry name" value="PHD FINGER PROTEINS"/>
    <property type="match status" value="1"/>
</dbReference>
<dbReference type="GO" id="GO:0005634">
    <property type="term" value="C:nucleus"/>
    <property type="evidence" value="ECO:0007669"/>
    <property type="project" value="UniProtKB-SubCell"/>
</dbReference>
<evidence type="ECO:0000313" key="20">
    <source>
        <dbReference type="EMBL" id="KAF5923363.1"/>
    </source>
</evidence>
<dbReference type="Gene3D" id="3.30.40.10">
    <property type="entry name" value="Zinc/RING finger domain, C3HC4 (zinc finger)"/>
    <property type="match status" value="1"/>
</dbReference>
<evidence type="ECO:0000256" key="5">
    <source>
        <dbReference type="ARBA" id="ARBA00022737"/>
    </source>
</evidence>
<dbReference type="GO" id="GO:0000123">
    <property type="term" value="C:histone acetyltransferase complex"/>
    <property type="evidence" value="ECO:0007669"/>
    <property type="project" value="TreeGrafter"/>
</dbReference>
<protein>
    <recommendedName>
        <fullName evidence="15">Protein Jade-1</fullName>
    </recommendedName>
    <alternativeName>
        <fullName evidence="16">Jade family PHD finger protein 1</fullName>
    </alternativeName>
    <alternativeName>
        <fullName evidence="17">PHD finger protein 17</fullName>
    </alternativeName>
</protein>
<dbReference type="Proteomes" id="UP000551758">
    <property type="component" value="Unassembled WGS sequence"/>
</dbReference>
<evidence type="ECO:0000256" key="12">
    <source>
        <dbReference type="ARBA" id="ARBA00023242"/>
    </source>
</evidence>
<dbReference type="SUPFAM" id="SSF57903">
    <property type="entry name" value="FYVE/PHD zinc finger"/>
    <property type="match status" value="1"/>
</dbReference>
<feature type="region of interest" description="Disordered" evidence="18">
    <location>
        <begin position="608"/>
        <end position="632"/>
    </location>
</feature>
<dbReference type="InterPro" id="IPR050701">
    <property type="entry name" value="Histone_Mod_Regulator"/>
</dbReference>
<keyword evidence="13" id="KW-0966">Cell projection</keyword>
<proteinExistence type="inferred from homology"/>
<evidence type="ECO:0000256" key="11">
    <source>
        <dbReference type="ARBA" id="ARBA00023212"/>
    </source>
</evidence>
<name>A0A7J7F5P8_DICBM</name>
<sequence length="858" mass="96963">MRRGPSGEEPSAAAEPLRSRFPQLAPKYNRAALSKTLSTRGRFIASDYFPLNDLVIMVDDDTVIQLSSAPSPVIMKACQLLGHRIPDPSTGEVRVPDMKIGSLRRAGIQGTRIGRWYSVFRTDLITAMKLHDSYQLNPDEYYVLADPWRQEWEKGVQVPVSPGTIPQPVARVVSEEKALMFIRPKKYIVSSGSEPPELGYVDIRTLADSVCRYDLNDMDAAWLELTNEEFKEMGMPELDEYTMERVLEEFEQRCYDNMNHAIETEEGLGIEYDEDVVCDVCQSPDGEDGNEMVFCDKCNICVHQVSIGSPEKMEPITKVSHIPSSRWALVCSLCNEKFGASIQCSVKNCRTAFHVTCAFDRGLEMKTILAENDEVKFKSYCPKHSSHRKPEESLGEGAAQENGAPECSPRNTLEPFASLEQNQEEAHRVSVRKQKLQQLEDEFYTFVNLLDVARALRLPEEVVDFLYQYWKLKRKVNFNKPLITPKKDEEDNLAKREQDVLFRRLQLFTHLRQDLERVRNLTYMVTRREKIKRSVCKVQEQIFNLYTKLLEQERVSGVPSSSCSSSSLENMLLFNSPSVGPDAPKIEDLKWHSAFFRKQMGTSLVHSLKKPHKRDPLQNSAGSEGKGLLKQPDLCGRREGMVVPESFLSFEKTFAEARLISSQQKNGVVMPDHGNRRDHRLHCDLSKGDLKDRPFKQSHKPLRSTDVPQRHLDSTRAATSPGVGPSAPGTRKETVPKCNGSLVKVNCTQPAVKVPTTPASPVKNWGGFRIPKKGERQQQGEAEGACHQHSDYPYLGLGRVPAKERAKSKLKSDNENDGYVPDVEMSDSESEASEKKCIHASSTINRRTDIIRRSILAS</sequence>
<dbReference type="AlphaFoldDB" id="A0A7J7F5P8"/>
<keyword evidence="5" id="KW-0677">Repeat</keyword>
<dbReference type="InterPro" id="IPR001965">
    <property type="entry name" value="Znf_PHD"/>
</dbReference>
<evidence type="ECO:0000256" key="10">
    <source>
        <dbReference type="ARBA" id="ARBA00023163"/>
    </source>
</evidence>
<evidence type="ECO:0000256" key="4">
    <source>
        <dbReference type="ARBA" id="ARBA00022723"/>
    </source>
</evidence>
<evidence type="ECO:0000256" key="13">
    <source>
        <dbReference type="ARBA" id="ARBA00023273"/>
    </source>
</evidence>
<evidence type="ECO:0000256" key="6">
    <source>
        <dbReference type="ARBA" id="ARBA00022771"/>
    </source>
</evidence>
<feature type="region of interest" description="Disordered" evidence="18">
    <location>
        <begin position="384"/>
        <end position="412"/>
    </location>
</feature>
<keyword evidence="12" id="KW-0539">Nucleus</keyword>
<evidence type="ECO:0000256" key="7">
    <source>
        <dbReference type="ARBA" id="ARBA00022833"/>
    </source>
</evidence>
<evidence type="ECO:0000256" key="8">
    <source>
        <dbReference type="ARBA" id="ARBA00023015"/>
    </source>
</evidence>
<comment type="caution">
    <text evidence="20">The sequence shown here is derived from an EMBL/GenBank/DDBJ whole genome shotgun (WGS) entry which is preliminary data.</text>
</comment>
<evidence type="ECO:0000256" key="17">
    <source>
        <dbReference type="ARBA" id="ARBA00042970"/>
    </source>
</evidence>
<keyword evidence="21" id="KW-1185">Reference proteome</keyword>
<feature type="region of interest" description="Disordered" evidence="18">
    <location>
        <begin position="667"/>
        <end position="737"/>
    </location>
</feature>
<keyword evidence="6" id="KW-0863">Zinc-finger</keyword>
<evidence type="ECO:0000259" key="19">
    <source>
        <dbReference type="PROSITE" id="PS51805"/>
    </source>
</evidence>
<evidence type="ECO:0000256" key="3">
    <source>
        <dbReference type="ARBA" id="ARBA00022703"/>
    </source>
</evidence>
<organism evidence="20 21">
    <name type="scientific">Diceros bicornis minor</name>
    <name type="common">South-central black rhinoceros</name>
    <dbReference type="NCBI Taxonomy" id="77932"/>
    <lineage>
        <taxon>Eukaryota</taxon>
        <taxon>Metazoa</taxon>
        <taxon>Chordata</taxon>
        <taxon>Craniata</taxon>
        <taxon>Vertebrata</taxon>
        <taxon>Euteleostomi</taxon>
        <taxon>Mammalia</taxon>
        <taxon>Eutheria</taxon>
        <taxon>Laurasiatheria</taxon>
        <taxon>Perissodactyla</taxon>
        <taxon>Rhinocerotidae</taxon>
        <taxon>Diceros</taxon>
    </lineage>
</organism>
<dbReference type="InterPro" id="IPR013083">
    <property type="entry name" value="Znf_RING/FYVE/PHD"/>
</dbReference>
<dbReference type="FunFam" id="3.30.40.10:FF:000030">
    <property type="entry name" value="Protein Jade-1 isoform 1"/>
    <property type="match status" value="1"/>
</dbReference>
<keyword evidence="9" id="KW-0010">Activator</keyword>
<dbReference type="GO" id="GO:0008270">
    <property type="term" value="F:zinc ion binding"/>
    <property type="evidence" value="ECO:0007669"/>
    <property type="project" value="UniProtKB-KW"/>
</dbReference>
<dbReference type="InterPro" id="IPR011011">
    <property type="entry name" value="Znf_FYVE_PHD"/>
</dbReference>
<dbReference type="GO" id="GO:0006915">
    <property type="term" value="P:apoptotic process"/>
    <property type="evidence" value="ECO:0007669"/>
    <property type="project" value="UniProtKB-KW"/>
</dbReference>
<evidence type="ECO:0000256" key="9">
    <source>
        <dbReference type="ARBA" id="ARBA00023159"/>
    </source>
</evidence>
<dbReference type="EMBL" id="JACDTQ010001259">
    <property type="protein sequence ID" value="KAF5923363.1"/>
    <property type="molecule type" value="Genomic_DNA"/>
</dbReference>
<evidence type="ECO:0000256" key="15">
    <source>
        <dbReference type="ARBA" id="ARBA00040212"/>
    </source>
</evidence>
<dbReference type="Pfam" id="PF13771">
    <property type="entry name" value="zf-HC5HC2H"/>
    <property type="match status" value="1"/>
</dbReference>
<dbReference type="InterPro" id="IPR019542">
    <property type="entry name" value="Enhancer_polycomb-like_N"/>
</dbReference>
<keyword evidence="11" id="KW-0206">Cytoskeleton</keyword>
<dbReference type="Pfam" id="PF10513">
    <property type="entry name" value="EPL1"/>
    <property type="match status" value="1"/>
</dbReference>
<keyword evidence="7" id="KW-0862">Zinc</keyword>
<keyword evidence="4" id="KW-0479">Metal-binding</keyword>
<evidence type="ECO:0000256" key="14">
    <source>
        <dbReference type="ARBA" id="ARBA00038371"/>
    </source>
</evidence>
<keyword evidence="8" id="KW-0805">Transcription regulation</keyword>
<dbReference type="SMART" id="SM00249">
    <property type="entry name" value="PHD"/>
    <property type="match status" value="2"/>
</dbReference>